<keyword evidence="3" id="KW-1133">Transmembrane helix</keyword>
<reference evidence="5 6" key="1">
    <citation type="journal article" date="2021" name="Sci. Rep.">
        <title>Chromosome anchoring in Senegalese sole (Solea senegalensis) reveals sex-associated markers and genome rearrangements in flatfish.</title>
        <authorList>
            <person name="Guerrero-Cozar I."/>
            <person name="Gomez-Garrido J."/>
            <person name="Berbel C."/>
            <person name="Martinez-Blanch J.F."/>
            <person name="Alioto T."/>
            <person name="Claros M.G."/>
            <person name="Gagnaire P.A."/>
            <person name="Manchado M."/>
        </authorList>
    </citation>
    <scope>NUCLEOTIDE SEQUENCE [LARGE SCALE GENOMIC DNA]</scope>
    <source>
        <strain evidence="5">Sse05_10M</strain>
    </source>
</reference>
<keyword evidence="3" id="KW-0812">Transmembrane</keyword>
<dbReference type="GO" id="GO:0050808">
    <property type="term" value="P:synapse organization"/>
    <property type="evidence" value="ECO:0007669"/>
    <property type="project" value="TreeGrafter"/>
</dbReference>
<dbReference type="PANTHER" id="PTHR45080">
    <property type="entry name" value="CONTACTIN 5"/>
    <property type="match status" value="1"/>
</dbReference>
<evidence type="ECO:0000256" key="2">
    <source>
        <dbReference type="ARBA" id="ARBA00023157"/>
    </source>
</evidence>
<name>A0AAV6PD72_SOLSE</name>
<dbReference type="InterPro" id="IPR055229">
    <property type="entry name" value="VEGFR1-3_5th"/>
</dbReference>
<organism evidence="5 6">
    <name type="scientific">Solea senegalensis</name>
    <name type="common">Senegalese sole</name>
    <dbReference type="NCBI Taxonomy" id="28829"/>
    <lineage>
        <taxon>Eukaryota</taxon>
        <taxon>Metazoa</taxon>
        <taxon>Chordata</taxon>
        <taxon>Craniata</taxon>
        <taxon>Vertebrata</taxon>
        <taxon>Euteleostomi</taxon>
        <taxon>Actinopterygii</taxon>
        <taxon>Neopterygii</taxon>
        <taxon>Teleostei</taxon>
        <taxon>Neoteleostei</taxon>
        <taxon>Acanthomorphata</taxon>
        <taxon>Carangaria</taxon>
        <taxon>Pleuronectiformes</taxon>
        <taxon>Pleuronectoidei</taxon>
        <taxon>Soleidae</taxon>
        <taxon>Solea</taxon>
    </lineage>
</organism>
<dbReference type="Pfam" id="PF13927">
    <property type="entry name" value="Ig_3"/>
    <property type="match status" value="1"/>
</dbReference>
<dbReference type="InterPro" id="IPR003598">
    <property type="entry name" value="Ig_sub2"/>
</dbReference>
<evidence type="ECO:0000256" key="1">
    <source>
        <dbReference type="ARBA" id="ARBA00022729"/>
    </source>
</evidence>
<proteinExistence type="predicted"/>
<dbReference type="AlphaFoldDB" id="A0AAV6PD72"/>
<comment type="caution">
    <text evidence="5">The sequence shown here is derived from an EMBL/GenBank/DDBJ whole genome shotgun (WGS) entry which is preliminary data.</text>
</comment>
<dbReference type="SMART" id="SM00409">
    <property type="entry name" value="IG"/>
    <property type="match status" value="3"/>
</dbReference>
<dbReference type="InterPro" id="IPR007110">
    <property type="entry name" value="Ig-like_dom"/>
</dbReference>
<evidence type="ECO:0000313" key="5">
    <source>
        <dbReference type="EMBL" id="KAG7457296.1"/>
    </source>
</evidence>
<keyword evidence="3" id="KW-0472">Membrane</keyword>
<keyword evidence="1" id="KW-0732">Signal</keyword>
<dbReference type="InterPro" id="IPR013098">
    <property type="entry name" value="Ig_I-set"/>
</dbReference>
<evidence type="ECO:0000313" key="6">
    <source>
        <dbReference type="Proteomes" id="UP000693946"/>
    </source>
</evidence>
<dbReference type="SMART" id="SM00406">
    <property type="entry name" value="IGv"/>
    <property type="match status" value="2"/>
</dbReference>
<keyword evidence="5" id="KW-0675">Receptor</keyword>
<dbReference type="GO" id="GO:0043025">
    <property type="term" value="C:neuronal cell body"/>
    <property type="evidence" value="ECO:0007669"/>
    <property type="project" value="TreeGrafter"/>
</dbReference>
<dbReference type="CDD" id="cd00096">
    <property type="entry name" value="Ig"/>
    <property type="match status" value="1"/>
</dbReference>
<feature type="transmembrane region" description="Helical" evidence="3">
    <location>
        <begin position="316"/>
        <end position="337"/>
    </location>
</feature>
<dbReference type="Pfam" id="PF07679">
    <property type="entry name" value="I-set"/>
    <property type="match status" value="1"/>
</dbReference>
<feature type="domain" description="Ig-like" evidence="4">
    <location>
        <begin position="112"/>
        <end position="213"/>
    </location>
</feature>
<dbReference type="InterPro" id="IPR003599">
    <property type="entry name" value="Ig_sub"/>
</dbReference>
<dbReference type="InterPro" id="IPR041348">
    <property type="entry name" value="VEGFR-2_TMD"/>
</dbReference>
<evidence type="ECO:0000256" key="3">
    <source>
        <dbReference type="SAM" id="Phobius"/>
    </source>
</evidence>
<dbReference type="InterPro" id="IPR050958">
    <property type="entry name" value="Cell_Adh-Cytoskel_Orgn"/>
</dbReference>
<dbReference type="Pfam" id="PF17988">
    <property type="entry name" value="VEGFR-2_TMD"/>
    <property type="match status" value="1"/>
</dbReference>
<dbReference type="PROSITE" id="PS50835">
    <property type="entry name" value="IG_LIKE"/>
    <property type="match status" value="2"/>
</dbReference>
<dbReference type="PIRSF" id="PIRSF000615">
    <property type="entry name" value="TyrPK_CSF1-R"/>
    <property type="match status" value="1"/>
</dbReference>
<dbReference type="PANTHER" id="PTHR45080:SF8">
    <property type="entry name" value="IG-LIKE DOMAIN-CONTAINING PROTEIN"/>
    <property type="match status" value="1"/>
</dbReference>
<feature type="domain" description="Ig-like" evidence="4">
    <location>
        <begin position="218"/>
        <end position="304"/>
    </location>
</feature>
<dbReference type="EMBL" id="JAGKHQ010001378">
    <property type="protein sequence ID" value="KAG7457296.1"/>
    <property type="molecule type" value="Genomic_DNA"/>
</dbReference>
<dbReference type="SMART" id="SM00408">
    <property type="entry name" value="IGc2"/>
    <property type="match status" value="2"/>
</dbReference>
<keyword evidence="2" id="KW-1015">Disulfide bond</keyword>
<dbReference type="GO" id="GO:0030424">
    <property type="term" value="C:axon"/>
    <property type="evidence" value="ECO:0007669"/>
    <property type="project" value="TreeGrafter"/>
</dbReference>
<dbReference type="InterPro" id="IPR013106">
    <property type="entry name" value="Ig_V-set"/>
</dbReference>
<dbReference type="GO" id="GO:0005886">
    <property type="term" value="C:plasma membrane"/>
    <property type="evidence" value="ECO:0007669"/>
    <property type="project" value="TreeGrafter"/>
</dbReference>
<dbReference type="FunFam" id="2.60.40.10:FF:000143">
    <property type="entry name" value="Vascular endothelial growth factor receptor 3"/>
    <property type="match status" value="1"/>
</dbReference>
<dbReference type="GO" id="GO:0008046">
    <property type="term" value="F:axon guidance receptor activity"/>
    <property type="evidence" value="ECO:0007669"/>
    <property type="project" value="TreeGrafter"/>
</dbReference>
<dbReference type="Pfam" id="PF22971">
    <property type="entry name" value="Ig_VEGFR-1-like_5th"/>
    <property type="match status" value="1"/>
</dbReference>
<evidence type="ECO:0000259" key="4">
    <source>
        <dbReference type="PROSITE" id="PS50835"/>
    </source>
</evidence>
<gene>
    <name evidence="5" type="ORF">JOB18_039559</name>
</gene>
<dbReference type="GO" id="GO:0007156">
    <property type="term" value="P:homophilic cell adhesion via plasma membrane adhesion molecules"/>
    <property type="evidence" value="ECO:0007669"/>
    <property type="project" value="TreeGrafter"/>
</dbReference>
<protein>
    <submittedName>
        <fullName evidence="5">Vascular endothelial growth factor receptor 1 isoform X1</fullName>
    </submittedName>
</protein>
<keyword evidence="6" id="KW-1185">Reference proteome</keyword>
<accession>A0AAV6PD72</accession>
<sequence length="397" mass="43745">MTETTSASSIDEQSQHYIALQRATIVTLQNGGCVCPASSPLWRPVTESLPAMSTHNHILSVTHRQEVLQGKKKTVGVLTVAEAFVSGVYRCVASNPVGKDQLDIHFYITDVPEGFSVNQPEEPREGGHLHLTCVANKYLYTALSWQRVNNTQEDVQSRSPAPSSQQLTSGEFSNSLVLLLSNLTARDSGTYRCSARHLVTGQETHLDTQVVVTILEPPSLLNNLTDCTVNVSSSVTLSCPSQGIPPPTVTWYKDERALSQGSGIIISPEDGTLHIDRITVEDRGLYTCQATNERGSVESSAYIWVNSASEVSFFEIPTLTCTCVVATLLWLLLTLFIRKLRQPSNSNAKPEYLSIILDTGEGPTEEQCERLQYDPNQWEFPPERLELGTSLSIKKIH</sequence>
<dbReference type="Proteomes" id="UP000693946">
    <property type="component" value="Unassembled WGS sequence"/>
</dbReference>